<dbReference type="Proteomes" id="UP000295418">
    <property type="component" value="Unassembled WGS sequence"/>
</dbReference>
<dbReference type="AlphaFoldDB" id="A0A4R4ECW8"/>
<gene>
    <name evidence="2" type="ORF">E0485_11155</name>
</gene>
<keyword evidence="1" id="KW-1133">Transmembrane helix</keyword>
<evidence type="ECO:0000256" key="1">
    <source>
        <dbReference type="SAM" id="Phobius"/>
    </source>
</evidence>
<keyword evidence="1" id="KW-0472">Membrane</keyword>
<name>A0A4R4ECW8_9BACL</name>
<comment type="caution">
    <text evidence="2">The sequence shown here is derived from an EMBL/GenBank/DDBJ whole genome shotgun (WGS) entry which is preliminary data.</text>
</comment>
<feature type="transmembrane region" description="Helical" evidence="1">
    <location>
        <begin position="103"/>
        <end position="128"/>
    </location>
</feature>
<dbReference type="OrthoDB" id="2448479at2"/>
<evidence type="ECO:0000313" key="3">
    <source>
        <dbReference type="Proteomes" id="UP000295418"/>
    </source>
</evidence>
<feature type="transmembrane region" description="Helical" evidence="1">
    <location>
        <begin position="195"/>
        <end position="212"/>
    </location>
</feature>
<dbReference type="InterPro" id="IPR010288">
    <property type="entry name" value="EcsB_ABC"/>
</dbReference>
<protein>
    <submittedName>
        <fullName evidence="2">Uncharacterized protein</fullName>
    </submittedName>
</protein>
<feature type="transmembrane region" description="Helical" evidence="1">
    <location>
        <begin position="351"/>
        <end position="371"/>
    </location>
</feature>
<accession>A0A4R4ECW8</accession>
<feature type="transmembrane region" description="Helical" evidence="1">
    <location>
        <begin position="170"/>
        <end position="189"/>
    </location>
</feature>
<dbReference type="RefSeq" id="WP_132418123.1">
    <property type="nucleotide sequence ID" value="NZ_SKFG01000010.1"/>
</dbReference>
<feature type="transmembrane region" description="Helical" evidence="1">
    <location>
        <begin position="59"/>
        <end position="82"/>
    </location>
</feature>
<feature type="transmembrane region" description="Helical" evidence="1">
    <location>
        <begin position="134"/>
        <end position="155"/>
    </location>
</feature>
<feature type="transmembrane region" description="Helical" evidence="1">
    <location>
        <begin position="377"/>
        <end position="398"/>
    </location>
</feature>
<sequence length="404" mass="46902">MNPSRLFRSRVAANFKYQLRTISMVIDWTVALYIVIPAIVVGAIFYSGFWTELPIWMSYIPYLLVAAVIYYVGVMGVFRYFIQAGDQLFVIYHRKWLDAQIRYGFVYSLVIKLLHNILIIGILAPLLVKQFQMSIFDMIGLSLFTTLYGFMLIMLKNRIMHRWVGWRQNIIRYLVTSVGLILYLAIAHFNLQYPFLAYGLVILLILSINGLLRSRLAQGGIYIMDIELEYKAKTRLLSLIMKDDEAFKVPSRRKRPLLFRHSQRLFRKQTPQHGVAEFMIKSFYRNSSQMTSYIQLTFFTLSGLFLAPVISKWILWLFAAFMLGMWTKMTNRHILTSDFMNLFRVDTGVQIKSVAIASMWMALPAFLLMSICLGFMLYGWIGIPIMLIVAPILCKFVSATLSSF</sequence>
<dbReference type="EMBL" id="SKFG01000010">
    <property type="protein sequence ID" value="TCZ77023.1"/>
    <property type="molecule type" value="Genomic_DNA"/>
</dbReference>
<reference evidence="2 3" key="1">
    <citation type="submission" date="2019-03" db="EMBL/GenBank/DDBJ databases">
        <authorList>
            <person name="Kim M.K.M."/>
        </authorList>
    </citation>
    <scope>NUCLEOTIDE SEQUENCE [LARGE SCALE GENOMIC DNA]</scope>
    <source>
        <strain evidence="2 3">18JY21-1</strain>
    </source>
</reference>
<dbReference type="Pfam" id="PF05975">
    <property type="entry name" value="EcsB"/>
    <property type="match status" value="1"/>
</dbReference>
<organism evidence="2 3">
    <name type="scientific">Paenibacillus albiflavus</name>
    <dbReference type="NCBI Taxonomy" id="2545760"/>
    <lineage>
        <taxon>Bacteria</taxon>
        <taxon>Bacillati</taxon>
        <taxon>Bacillota</taxon>
        <taxon>Bacilli</taxon>
        <taxon>Bacillales</taxon>
        <taxon>Paenibacillaceae</taxon>
        <taxon>Paenibacillus</taxon>
    </lineage>
</organism>
<keyword evidence="1" id="KW-0812">Transmembrane</keyword>
<dbReference type="GO" id="GO:0016020">
    <property type="term" value="C:membrane"/>
    <property type="evidence" value="ECO:0007669"/>
    <property type="project" value="InterPro"/>
</dbReference>
<proteinExistence type="predicted"/>
<keyword evidence="3" id="KW-1185">Reference proteome</keyword>
<feature type="transmembrane region" description="Helical" evidence="1">
    <location>
        <begin position="25"/>
        <end position="47"/>
    </location>
</feature>
<evidence type="ECO:0000313" key="2">
    <source>
        <dbReference type="EMBL" id="TCZ77023.1"/>
    </source>
</evidence>